<accession>A0ABS3ARV4</accession>
<evidence type="ECO:0000313" key="2">
    <source>
        <dbReference type="EMBL" id="MBN4067085.1"/>
    </source>
</evidence>
<comment type="caution">
    <text evidence="2">The sequence shown here is derived from an EMBL/GenBank/DDBJ whole genome shotgun (WGS) entry which is preliminary data.</text>
</comment>
<keyword evidence="3" id="KW-1185">Reference proteome</keyword>
<organism evidence="2 3">
    <name type="scientific">Simkania negevensis</name>
    <dbReference type="NCBI Taxonomy" id="83561"/>
    <lineage>
        <taxon>Bacteria</taxon>
        <taxon>Pseudomonadati</taxon>
        <taxon>Chlamydiota</taxon>
        <taxon>Chlamydiia</taxon>
        <taxon>Parachlamydiales</taxon>
        <taxon>Simkaniaceae</taxon>
        <taxon>Simkania</taxon>
    </lineage>
</organism>
<protein>
    <submittedName>
        <fullName evidence="2">Uncharacterized protein</fullName>
    </submittedName>
</protein>
<feature type="coiled-coil region" evidence="1">
    <location>
        <begin position="413"/>
        <end position="454"/>
    </location>
</feature>
<evidence type="ECO:0000313" key="3">
    <source>
        <dbReference type="Proteomes" id="UP000722121"/>
    </source>
</evidence>
<gene>
    <name evidence="2" type="ORF">JYU14_03275</name>
</gene>
<sequence>MRKETRDWLSRISAPVGHIDFPNKVFLLLVQESKKTVSKKKALLREYEGLSRYLDDTLLQDSSVVRNALRARHLAKMLIDRTGSLDRQLLASLIEEMQNNLYSLAPGRHYDAPRQQHVLRVLKKLRDDEAMCALLNKIHAPINQPQAEQLIKDTLLLSSQERVDDATTRRAVLSAWLTYLRQNVGSCFATAPAIMIQDEQPKNFLNDIDMLLSTGCLSRTFAGKQYVVPLSISWGAGDLKKNVVVSQEQMSIGNAPGLVSAFEKVGLFKESEALSSKMVRVGQMIKKLFSNCPPVFWITPEDVIRGVLLQHHGITEGQLEEEELREARALRIGLVAQTMASVSKLSLACDAFKTDFEKAKTGFKAMTDNALLKSWEFALASFSETKADFARWNLYSSLGLKEDEEGGIGECLRRRIEEELRCANEKTKEYQEKYEEVHNNVVAFEQRLNRASEKEAAWFKAEHQQLAGEMNHYLDLRNTSHGRASKLANLFAFLIKKYIDLFQNYFQEVYDADIHETAGTFYDDSPAGFRLLYKHGRTHSASWTMIQSPNDYINALAAFFLAAERELSHDPEIEGLEKEVGELTTAVVNLVRTEEFLETAFVRMAKAHGTSLPEKPLENLDKVQKKPWVYISGGTIDTLVNCYFSRETPLTEETRWVENELELLVCFIDAVRDLPPKEQQLFLDYPEKSLLAHSPTHAFLLKPGKSPFKEAWQRKEYPYTWIRDQFILPARDFVTLMALNTEMIQWLLQQIAHAVPYYYHQNFFDLFSNLKGPLSPQELRDIICEGVRQQKWGGESMRILPVEEVDATLYAMLPCIPKEKIVEYASEILGRLPCMKKQEIGDALDVLNFLIQKKPMEHNYIGSRFFQDLVKSVIALAKKSALVAHDYHLHICQICRQLGLALHQPILFADTNWIKHYFAFLVNPGTAQFELWRTDYAGSEGKPMSIWKQYVDGSSKKKWGVYPHYFEYHSD</sequence>
<keyword evidence="1" id="KW-0175">Coiled coil</keyword>
<dbReference type="EMBL" id="JAFITR010000062">
    <property type="protein sequence ID" value="MBN4067085.1"/>
    <property type="molecule type" value="Genomic_DNA"/>
</dbReference>
<name>A0ABS3ARV4_9BACT</name>
<evidence type="ECO:0000256" key="1">
    <source>
        <dbReference type="SAM" id="Coils"/>
    </source>
</evidence>
<proteinExistence type="predicted"/>
<dbReference type="Proteomes" id="UP000722121">
    <property type="component" value="Unassembled WGS sequence"/>
</dbReference>
<reference evidence="2 3" key="1">
    <citation type="submission" date="2021-02" db="EMBL/GenBank/DDBJ databases">
        <title>Activity-based single-cell genomes from oceanic crustal fluid captures similar information to metagenomic and metatranscriptomic surveys with orders of magnitude less sampling.</title>
        <authorList>
            <person name="D'Angelo T.S."/>
            <person name="Orcutt B.N."/>
        </authorList>
    </citation>
    <scope>NUCLEOTIDE SEQUENCE [LARGE SCALE GENOMIC DNA]</scope>
    <source>
        <strain evidence="2">AH-315-G07</strain>
    </source>
</reference>